<dbReference type="InterPro" id="IPR001387">
    <property type="entry name" value="Cro/C1-type_HTH"/>
</dbReference>
<evidence type="ECO:0000313" key="3">
    <source>
        <dbReference type="Proteomes" id="UP000742786"/>
    </source>
</evidence>
<keyword evidence="3" id="KW-1185">Reference proteome</keyword>
<accession>A0A916J4B6</accession>
<dbReference type="CDD" id="cd00093">
    <property type="entry name" value="HTH_XRE"/>
    <property type="match status" value="1"/>
</dbReference>
<dbReference type="InterPro" id="IPR010982">
    <property type="entry name" value="Lambda_DNA-bd_dom_sf"/>
</dbReference>
<dbReference type="AlphaFoldDB" id="A0A916J4B6"/>
<dbReference type="PROSITE" id="PS50943">
    <property type="entry name" value="HTH_CROC1"/>
    <property type="match status" value="1"/>
</dbReference>
<dbReference type="GO" id="GO:0003677">
    <property type="term" value="F:DNA binding"/>
    <property type="evidence" value="ECO:0007669"/>
    <property type="project" value="InterPro"/>
</dbReference>
<evidence type="ECO:0000313" key="2">
    <source>
        <dbReference type="EMBL" id="CAG4883712.1"/>
    </source>
</evidence>
<dbReference type="RefSeq" id="WP_220635645.1">
    <property type="nucleotide sequence ID" value="NZ_CAJQUM010000001.1"/>
</dbReference>
<name>A0A916J4B6_9PROT</name>
<dbReference type="SMART" id="SM00530">
    <property type="entry name" value="HTH_XRE"/>
    <property type="match status" value="1"/>
</dbReference>
<dbReference type="Pfam" id="PF01381">
    <property type="entry name" value="HTH_3"/>
    <property type="match status" value="1"/>
</dbReference>
<sequence>MAILSADQSRQARKEFGLSQADVAEATGLKRQYLSEFESETAQRFTSAQLRKLRTFYENKLEEARAAGEEIELTFGDAEETPAASIEAVKAKRFFFPVADEVSDETLASTLANIRANDKKLAESLATLAERESSLFGEGDYTEEVLQAIRESLSLLAANYLQVRAIGGWPEIGLSASNDKLSGNDVLAAIIASMTDNFAAAGLLGSAAVEGEEKERRAV</sequence>
<dbReference type="SUPFAM" id="SSF47413">
    <property type="entry name" value="lambda repressor-like DNA-binding domains"/>
    <property type="match status" value="1"/>
</dbReference>
<dbReference type="Gene3D" id="1.10.260.40">
    <property type="entry name" value="lambda repressor-like DNA-binding domains"/>
    <property type="match status" value="1"/>
</dbReference>
<dbReference type="Proteomes" id="UP000742786">
    <property type="component" value="Unassembled WGS sequence"/>
</dbReference>
<protein>
    <recommendedName>
        <fullName evidence="1">HTH cro/C1-type domain-containing protein</fullName>
    </recommendedName>
</protein>
<evidence type="ECO:0000259" key="1">
    <source>
        <dbReference type="PROSITE" id="PS50943"/>
    </source>
</evidence>
<dbReference type="EMBL" id="CAJQUM010000001">
    <property type="protein sequence ID" value="CAG4883712.1"/>
    <property type="molecule type" value="Genomic_DNA"/>
</dbReference>
<organism evidence="2 3">
    <name type="scientific">Georgfuchsia toluolica</name>
    <dbReference type="NCBI Taxonomy" id="424218"/>
    <lineage>
        <taxon>Bacteria</taxon>
        <taxon>Pseudomonadati</taxon>
        <taxon>Pseudomonadota</taxon>
        <taxon>Betaproteobacteria</taxon>
        <taxon>Nitrosomonadales</taxon>
        <taxon>Sterolibacteriaceae</taxon>
        <taxon>Georgfuchsia</taxon>
    </lineage>
</organism>
<reference evidence="2" key="1">
    <citation type="submission" date="2021-04" db="EMBL/GenBank/DDBJ databases">
        <authorList>
            <person name="Hornung B."/>
        </authorList>
    </citation>
    <scope>NUCLEOTIDE SEQUENCE</scope>
    <source>
        <strain evidence="2">G5G6</strain>
    </source>
</reference>
<feature type="domain" description="HTH cro/C1-type" evidence="1">
    <location>
        <begin position="10"/>
        <end position="64"/>
    </location>
</feature>
<gene>
    <name evidence="2" type="ORF">GTOL_11595</name>
</gene>
<proteinExistence type="predicted"/>
<comment type="caution">
    <text evidence="2">The sequence shown here is derived from an EMBL/GenBank/DDBJ whole genome shotgun (WGS) entry which is preliminary data.</text>
</comment>